<dbReference type="Gene3D" id="3.40.50.1370">
    <property type="entry name" value="Aspartate/ornithine carbamoyltransferase"/>
    <property type="match status" value="2"/>
</dbReference>
<comment type="pathway">
    <text evidence="1">Nitrogen metabolism; urea cycle; L-citrulline from L-ornithine and carbamoyl phosphate: step 1/1.</text>
</comment>
<dbReference type="PROSITE" id="PS00097">
    <property type="entry name" value="CARBAMOYLTRANSFERASE"/>
    <property type="match status" value="1"/>
</dbReference>
<comment type="subunit">
    <text evidence="3">Homotrimer.</text>
</comment>
<dbReference type="EC" id="2.1.3.3" evidence="4"/>
<protein>
    <recommendedName>
        <fullName evidence="4">ornithine carbamoyltransferase</fullName>
        <ecNumber evidence="4">2.1.3.3</ecNumber>
    </recommendedName>
</protein>
<dbReference type="GO" id="GO:0000050">
    <property type="term" value="P:urea cycle"/>
    <property type="evidence" value="ECO:0007669"/>
    <property type="project" value="UniProtKB-UniPathway"/>
</dbReference>
<dbReference type="PANTHER" id="PTHR45753:SF3">
    <property type="entry name" value="ORNITHINE TRANSCARBAMYLASE, MITOCHONDRIAL"/>
    <property type="match status" value="1"/>
</dbReference>
<evidence type="ECO:0000256" key="4">
    <source>
        <dbReference type="ARBA" id="ARBA00013007"/>
    </source>
</evidence>
<dbReference type="GO" id="GO:0005739">
    <property type="term" value="C:mitochondrion"/>
    <property type="evidence" value="ECO:0007669"/>
    <property type="project" value="TreeGrafter"/>
</dbReference>
<reference evidence="12" key="1">
    <citation type="submission" date="2020-06" db="EMBL/GenBank/DDBJ databases">
        <title>Draft genome of Bugula neritina, a colonial animal packing powerful symbionts and potential medicines.</title>
        <authorList>
            <person name="Rayko M."/>
        </authorList>
    </citation>
    <scope>NUCLEOTIDE SEQUENCE [LARGE SCALE GENOMIC DNA]</scope>
    <source>
        <strain evidence="12">Kwan_BN1</strain>
    </source>
</reference>
<dbReference type="InterPro" id="IPR006132">
    <property type="entry name" value="Asp/Orn_carbamoyltranf_P-bd"/>
</dbReference>
<accession>A0A7J7JNN7</accession>
<organism evidence="12 13">
    <name type="scientific">Bugula neritina</name>
    <name type="common">Brown bryozoan</name>
    <name type="synonym">Sertularia neritina</name>
    <dbReference type="NCBI Taxonomy" id="10212"/>
    <lineage>
        <taxon>Eukaryota</taxon>
        <taxon>Metazoa</taxon>
        <taxon>Spiralia</taxon>
        <taxon>Lophotrochozoa</taxon>
        <taxon>Bryozoa</taxon>
        <taxon>Gymnolaemata</taxon>
        <taxon>Cheilostomatida</taxon>
        <taxon>Flustrina</taxon>
        <taxon>Buguloidea</taxon>
        <taxon>Bugulidae</taxon>
        <taxon>Bugula</taxon>
    </lineage>
</organism>
<evidence type="ECO:0000256" key="1">
    <source>
        <dbReference type="ARBA" id="ARBA00004695"/>
    </source>
</evidence>
<keyword evidence="6" id="KW-0028">Amino-acid biosynthesis</keyword>
<dbReference type="InterPro" id="IPR036901">
    <property type="entry name" value="Asp/Orn_carbamoylTrfase_sf"/>
</dbReference>
<keyword evidence="5" id="KW-0055">Arginine biosynthesis</keyword>
<dbReference type="NCBIfam" id="TIGR00658">
    <property type="entry name" value="orni_carb_tr"/>
    <property type="match status" value="1"/>
</dbReference>
<evidence type="ECO:0000259" key="11">
    <source>
        <dbReference type="Pfam" id="PF02729"/>
    </source>
</evidence>
<dbReference type="SUPFAM" id="SSF53671">
    <property type="entry name" value="Aspartate/ornithine carbamoyltransferase"/>
    <property type="match status" value="1"/>
</dbReference>
<dbReference type="GO" id="GO:0016597">
    <property type="term" value="F:amino acid binding"/>
    <property type="evidence" value="ECO:0007669"/>
    <property type="project" value="InterPro"/>
</dbReference>
<evidence type="ECO:0000256" key="9">
    <source>
        <dbReference type="SAM" id="MobiDB-lite"/>
    </source>
</evidence>
<feature type="domain" description="Aspartate/ornithine carbamoyltransferase carbamoyl-P binding" evidence="11">
    <location>
        <begin position="80"/>
        <end position="221"/>
    </location>
</feature>
<dbReference type="PRINTS" id="PR00100">
    <property type="entry name" value="AOTCASE"/>
</dbReference>
<evidence type="ECO:0000256" key="3">
    <source>
        <dbReference type="ARBA" id="ARBA00011233"/>
    </source>
</evidence>
<dbReference type="InterPro" id="IPR006131">
    <property type="entry name" value="Asp_carbamoyltransf_Asp/Orn-bd"/>
</dbReference>
<proteinExistence type="inferred from homology"/>
<evidence type="ECO:0000256" key="5">
    <source>
        <dbReference type="ARBA" id="ARBA00022571"/>
    </source>
</evidence>
<feature type="domain" description="Aspartate/ornithine carbamoyltransferase Asp/Orn-binding" evidence="10">
    <location>
        <begin position="227"/>
        <end position="381"/>
    </location>
</feature>
<evidence type="ECO:0000256" key="7">
    <source>
        <dbReference type="ARBA" id="ARBA00022679"/>
    </source>
</evidence>
<gene>
    <name evidence="12" type="ORF">EB796_013768</name>
</gene>
<sequence>MSMALNIMKNLPVPSESLGFALNRRCTWSWSLGLSSSKLNISKHRVKRSNYSTSSFTSRSNSSSATEKENHRESCSLVNRNFLTLKDFTNDEVKTLLWTAFDLKKRIKDHHELYQPLKGKNLAMIFEKRSTRTRMSTESGFASLGGHPIFLSSQDIHLGVNENLSDSARVISRFSDIILARVYSNKTLQTLAKDGSKPVVNGLCDVYHPLQILADFQTLHEHYGQLKGLNIAWVGDGNNNVTHSFLMGCPKMGMNLRVASPKGYEVDKLVALDADALCKENNTTIHYTNDPREAVESCDVIVTDTWVSMGAEEEKAKRLADFHGYQVTQALCSLAKPDYTFLHCLPRKSEEVSDEVFYSRHSLVWDEAENRKWTVMSVLHHLLMDYNPVSPMPKF</sequence>
<keyword evidence="7 8" id="KW-0808">Transferase</keyword>
<evidence type="ECO:0000256" key="8">
    <source>
        <dbReference type="RuleBase" id="RU003634"/>
    </source>
</evidence>
<feature type="compositionally biased region" description="Low complexity" evidence="9">
    <location>
        <begin position="52"/>
        <end position="64"/>
    </location>
</feature>
<comment type="caution">
    <text evidence="12">The sequence shown here is derived from an EMBL/GenBank/DDBJ whole genome shotgun (WGS) entry which is preliminary data.</text>
</comment>
<comment type="similarity">
    <text evidence="2">Belongs to the aspartate/ornithine carbamoyltransferase superfamily. OTCase family.</text>
</comment>
<dbReference type="Pfam" id="PF02729">
    <property type="entry name" value="OTCace_N"/>
    <property type="match status" value="1"/>
</dbReference>
<evidence type="ECO:0000256" key="6">
    <source>
        <dbReference type="ARBA" id="ARBA00022605"/>
    </source>
</evidence>
<dbReference type="UniPathway" id="UPA00158">
    <property type="reaction ID" value="UER00271"/>
</dbReference>
<feature type="region of interest" description="Disordered" evidence="9">
    <location>
        <begin position="52"/>
        <end position="71"/>
    </location>
</feature>
<dbReference type="PANTHER" id="PTHR45753">
    <property type="entry name" value="ORNITHINE CARBAMOYLTRANSFERASE, MITOCHONDRIAL"/>
    <property type="match status" value="1"/>
</dbReference>
<evidence type="ECO:0000256" key="2">
    <source>
        <dbReference type="ARBA" id="ARBA00007805"/>
    </source>
</evidence>
<dbReference type="AlphaFoldDB" id="A0A7J7JNN7"/>
<dbReference type="OrthoDB" id="10252326at2759"/>
<dbReference type="GO" id="GO:0004585">
    <property type="term" value="F:ornithine carbamoyltransferase activity"/>
    <property type="evidence" value="ECO:0007669"/>
    <property type="project" value="UniProtKB-EC"/>
</dbReference>
<dbReference type="PRINTS" id="PR00102">
    <property type="entry name" value="OTCASE"/>
</dbReference>
<keyword evidence="13" id="KW-1185">Reference proteome</keyword>
<dbReference type="Pfam" id="PF00185">
    <property type="entry name" value="OTCace"/>
    <property type="match status" value="1"/>
</dbReference>
<dbReference type="GO" id="GO:0042450">
    <property type="term" value="P:L-arginine biosynthetic process via ornithine"/>
    <property type="evidence" value="ECO:0007669"/>
    <property type="project" value="TreeGrafter"/>
</dbReference>
<evidence type="ECO:0000259" key="10">
    <source>
        <dbReference type="Pfam" id="PF00185"/>
    </source>
</evidence>
<dbReference type="NCBIfam" id="NF001986">
    <property type="entry name" value="PRK00779.1"/>
    <property type="match status" value="1"/>
</dbReference>
<dbReference type="InterPro" id="IPR002292">
    <property type="entry name" value="Orn/put_carbamltrans"/>
</dbReference>
<dbReference type="Proteomes" id="UP000593567">
    <property type="component" value="Unassembled WGS sequence"/>
</dbReference>
<dbReference type="FunFam" id="3.40.50.1370:FF:000009">
    <property type="entry name" value="Ornithine carbamoyltransferase, mitochondrial"/>
    <property type="match status" value="1"/>
</dbReference>
<evidence type="ECO:0000313" key="13">
    <source>
        <dbReference type="Proteomes" id="UP000593567"/>
    </source>
</evidence>
<dbReference type="GO" id="GO:0019240">
    <property type="term" value="P:citrulline biosynthetic process"/>
    <property type="evidence" value="ECO:0007669"/>
    <property type="project" value="TreeGrafter"/>
</dbReference>
<evidence type="ECO:0000313" key="12">
    <source>
        <dbReference type="EMBL" id="KAF6027950.1"/>
    </source>
</evidence>
<name>A0A7J7JNN7_BUGNE</name>
<dbReference type="InterPro" id="IPR006130">
    <property type="entry name" value="Asp/Orn_carbamoylTrfase"/>
</dbReference>
<dbReference type="EMBL" id="VXIV02002005">
    <property type="protein sequence ID" value="KAF6027950.1"/>
    <property type="molecule type" value="Genomic_DNA"/>
</dbReference>